<accession>A0A8H4TK41</accession>
<reference evidence="3" key="2">
    <citation type="submission" date="2020-05" db="EMBL/GenBank/DDBJ databases">
        <authorList>
            <person name="Kim H.-S."/>
            <person name="Proctor R.H."/>
            <person name="Brown D.W."/>
        </authorList>
    </citation>
    <scope>NUCLEOTIDE SEQUENCE</scope>
    <source>
        <strain evidence="3">NRRL 45417</strain>
    </source>
</reference>
<comment type="caution">
    <text evidence="3">The sequence shown here is derived from an EMBL/GenBank/DDBJ whole genome shotgun (WGS) entry which is preliminary data.</text>
</comment>
<gene>
    <name evidence="3" type="ORF">FGADI_1691</name>
</gene>
<organism evidence="3 4">
    <name type="scientific">Fusarium gaditjirri</name>
    <dbReference type="NCBI Taxonomy" id="282569"/>
    <lineage>
        <taxon>Eukaryota</taxon>
        <taxon>Fungi</taxon>
        <taxon>Dikarya</taxon>
        <taxon>Ascomycota</taxon>
        <taxon>Pezizomycotina</taxon>
        <taxon>Sordariomycetes</taxon>
        <taxon>Hypocreomycetidae</taxon>
        <taxon>Hypocreales</taxon>
        <taxon>Nectriaceae</taxon>
        <taxon>Fusarium</taxon>
        <taxon>Fusarium nisikadoi species complex</taxon>
    </lineage>
</organism>
<dbReference type="AlphaFoldDB" id="A0A8H4TK41"/>
<dbReference type="InterPro" id="IPR052895">
    <property type="entry name" value="HetReg/Transcr_Mod"/>
</dbReference>
<feature type="domain" description="Heterokaryon incompatibility" evidence="2">
    <location>
        <begin position="42"/>
        <end position="219"/>
    </location>
</feature>
<evidence type="ECO:0000256" key="1">
    <source>
        <dbReference type="SAM" id="MobiDB-lite"/>
    </source>
</evidence>
<dbReference type="InterPro" id="IPR010730">
    <property type="entry name" value="HET"/>
</dbReference>
<keyword evidence="4" id="KW-1185">Reference proteome</keyword>
<proteinExistence type="predicted"/>
<sequence length="614" mass="69524">MSRFPYPPLFSSELQPGTSDDPLTGTVLHRQLSPEEAEIPEFEALSYCWGDQSHTENIQLTTEHSTITEQSGQRLESGYVAIGPNLASALRALRDRNETRILWCDSICINQQDVAERSAQVQRMHDVYEFASRVIVWLGPATSWSHTAMEMLRWVENGLTLFMSQAHDSTSSSSFALTADRSAPVMDDNGSLPLSRNQWLAFEQLLALDWHRRLWTYQEIALANRETSIVKLGSEEMAWSHRSRYTYEKVRDRLYALRGLMEPDAARSITVDYTKSLKQILASAFVTHTSQQQNLDFLEYCDSDVYPSWVVDLERPIDSVILFNDACGRSACSTTLAEPNILEVAGVSCDEICSNPYIPSQEDCLSFEQYIADAVEHIVGNNLYHDDRCLNELLTVMGYGNFWDYSINKTLSSPDETSMSLEDVREIIRKLMVDPTAANLPTRLLSIFGMDVVSGYAKTRDGSFVRVPTGSQRGDIVVTLLGLRSNLVLRPQAKDDSYLVIGPCYHPGFSDGQALLGNDFGGWERGWCNSTEMLAFWKEGQPICRSDPRLEGVPLPDGYTEHFISITSPGTERPTWLHKDWKLEDVRKKPDRDPRMSEVELKKRGVPVQRFRLI</sequence>
<protein>
    <recommendedName>
        <fullName evidence="2">Heterokaryon incompatibility domain-containing protein</fullName>
    </recommendedName>
</protein>
<dbReference type="Pfam" id="PF06985">
    <property type="entry name" value="HET"/>
    <property type="match status" value="1"/>
</dbReference>
<dbReference type="EMBL" id="JABFAI010000033">
    <property type="protein sequence ID" value="KAF4959470.1"/>
    <property type="molecule type" value="Genomic_DNA"/>
</dbReference>
<dbReference type="OrthoDB" id="3553147at2759"/>
<dbReference type="PANTHER" id="PTHR24148:SF73">
    <property type="entry name" value="HET DOMAIN PROTEIN (AFU_ORTHOLOGUE AFUA_8G01020)"/>
    <property type="match status" value="1"/>
</dbReference>
<evidence type="ECO:0000313" key="4">
    <source>
        <dbReference type="Proteomes" id="UP000604273"/>
    </source>
</evidence>
<reference evidence="3" key="1">
    <citation type="journal article" date="2020" name="BMC Genomics">
        <title>Correction to: Identification and distribution of gene clusters required for synthesis of sphingolipid metabolism inhibitors in diverse species of the filamentous fungus Fusarium.</title>
        <authorList>
            <person name="Kim H.S."/>
            <person name="Lohmar J.M."/>
            <person name="Busman M."/>
            <person name="Brown D.W."/>
            <person name="Naumann T.A."/>
            <person name="Divon H.H."/>
            <person name="Lysoe E."/>
            <person name="Uhlig S."/>
            <person name="Proctor R.H."/>
        </authorList>
    </citation>
    <scope>NUCLEOTIDE SEQUENCE</scope>
    <source>
        <strain evidence="3">NRRL 45417</strain>
    </source>
</reference>
<evidence type="ECO:0000313" key="3">
    <source>
        <dbReference type="EMBL" id="KAF4959470.1"/>
    </source>
</evidence>
<dbReference type="PANTHER" id="PTHR24148">
    <property type="entry name" value="ANKYRIN REPEAT DOMAIN-CONTAINING PROTEIN 39 HOMOLOG-RELATED"/>
    <property type="match status" value="1"/>
</dbReference>
<name>A0A8H4TK41_9HYPO</name>
<evidence type="ECO:0000259" key="2">
    <source>
        <dbReference type="Pfam" id="PF06985"/>
    </source>
</evidence>
<feature type="region of interest" description="Disordered" evidence="1">
    <location>
        <begin position="1"/>
        <end position="25"/>
    </location>
</feature>
<dbReference type="Proteomes" id="UP000604273">
    <property type="component" value="Unassembled WGS sequence"/>
</dbReference>